<dbReference type="SUPFAM" id="SSF88946">
    <property type="entry name" value="Sigma2 domain of RNA polymerase sigma factors"/>
    <property type="match status" value="1"/>
</dbReference>
<dbReference type="GO" id="GO:0016987">
    <property type="term" value="F:sigma factor activity"/>
    <property type="evidence" value="ECO:0007669"/>
    <property type="project" value="UniProtKB-KW"/>
</dbReference>
<dbReference type="PATRIC" id="fig|1166018.3.peg.1685"/>
<organism evidence="8 9">
    <name type="scientific">Fibrella aestuarina BUZ 2</name>
    <dbReference type="NCBI Taxonomy" id="1166018"/>
    <lineage>
        <taxon>Bacteria</taxon>
        <taxon>Pseudomonadati</taxon>
        <taxon>Bacteroidota</taxon>
        <taxon>Cytophagia</taxon>
        <taxon>Cytophagales</taxon>
        <taxon>Spirosomataceae</taxon>
        <taxon>Fibrella</taxon>
    </lineage>
</organism>
<dbReference type="GO" id="GO:0006352">
    <property type="term" value="P:DNA-templated transcription initiation"/>
    <property type="evidence" value="ECO:0007669"/>
    <property type="project" value="InterPro"/>
</dbReference>
<reference evidence="8 9" key="1">
    <citation type="journal article" date="2012" name="J. Bacteriol.">
        <title>Genome Sequence of Fibrella aestuarina BUZ 2T, a Filamentous Marine Bacterium.</title>
        <authorList>
            <person name="Filippini M."/>
            <person name="Qi W."/>
            <person name="Blom J."/>
            <person name="Goesmann A."/>
            <person name="Smits T.H."/>
            <person name="Bagheri H.C."/>
        </authorList>
    </citation>
    <scope>NUCLEOTIDE SEQUENCE [LARGE SCALE GENOMIC DNA]</scope>
    <source>
        <strain evidence="9">BUZ 2T</strain>
    </source>
</reference>
<dbReference type="Pfam" id="PF04542">
    <property type="entry name" value="Sigma70_r2"/>
    <property type="match status" value="1"/>
</dbReference>
<dbReference type="InterPro" id="IPR014284">
    <property type="entry name" value="RNA_pol_sigma-70_dom"/>
</dbReference>
<keyword evidence="3" id="KW-0731">Sigma factor</keyword>
<evidence type="ECO:0000259" key="6">
    <source>
        <dbReference type="Pfam" id="PF04542"/>
    </source>
</evidence>
<proteinExistence type="inferred from homology"/>
<feature type="domain" description="RNA polymerase sigma factor 70 region 4 type 2" evidence="7">
    <location>
        <begin position="117"/>
        <end position="168"/>
    </location>
</feature>
<dbReference type="STRING" id="1166018.FAES_4716"/>
<dbReference type="InterPro" id="IPR007627">
    <property type="entry name" value="RNA_pol_sigma70_r2"/>
</dbReference>
<evidence type="ECO:0000256" key="2">
    <source>
        <dbReference type="ARBA" id="ARBA00023015"/>
    </source>
</evidence>
<gene>
    <name evidence="8" type="ORF">FAES_4716</name>
</gene>
<dbReference type="eggNOG" id="COG1595">
    <property type="taxonomic scope" value="Bacteria"/>
</dbReference>
<dbReference type="PANTHER" id="PTHR43133">
    <property type="entry name" value="RNA POLYMERASE ECF-TYPE SIGMA FACTO"/>
    <property type="match status" value="1"/>
</dbReference>
<dbReference type="InterPro" id="IPR013324">
    <property type="entry name" value="RNA_pol_sigma_r3/r4-like"/>
</dbReference>
<dbReference type="InterPro" id="IPR013249">
    <property type="entry name" value="RNA_pol_sigma70_r4_t2"/>
</dbReference>
<evidence type="ECO:0000259" key="7">
    <source>
        <dbReference type="Pfam" id="PF08281"/>
    </source>
</evidence>
<dbReference type="NCBIfam" id="TIGR02937">
    <property type="entry name" value="sigma70-ECF"/>
    <property type="match status" value="1"/>
</dbReference>
<dbReference type="KEGG" id="fae:FAES_4716"/>
<dbReference type="Gene3D" id="1.10.10.10">
    <property type="entry name" value="Winged helix-like DNA-binding domain superfamily/Winged helix DNA-binding domain"/>
    <property type="match status" value="1"/>
</dbReference>
<evidence type="ECO:0000313" key="9">
    <source>
        <dbReference type="Proteomes" id="UP000011058"/>
    </source>
</evidence>
<dbReference type="CDD" id="cd06171">
    <property type="entry name" value="Sigma70_r4"/>
    <property type="match status" value="1"/>
</dbReference>
<accession>I0KF12</accession>
<name>I0KF12_9BACT</name>
<evidence type="ECO:0000256" key="1">
    <source>
        <dbReference type="ARBA" id="ARBA00010641"/>
    </source>
</evidence>
<dbReference type="InterPro" id="IPR036388">
    <property type="entry name" value="WH-like_DNA-bd_sf"/>
</dbReference>
<protein>
    <submittedName>
        <fullName evidence="8">RNA polymerase, sigma-24 subunit, ECF subfamily</fullName>
    </submittedName>
</protein>
<dbReference type="Proteomes" id="UP000011058">
    <property type="component" value="Chromosome"/>
</dbReference>
<comment type="similarity">
    <text evidence="1">Belongs to the sigma-70 factor family. ECF subfamily.</text>
</comment>
<evidence type="ECO:0000256" key="5">
    <source>
        <dbReference type="ARBA" id="ARBA00023163"/>
    </source>
</evidence>
<evidence type="ECO:0000256" key="4">
    <source>
        <dbReference type="ARBA" id="ARBA00023125"/>
    </source>
</evidence>
<dbReference type="Pfam" id="PF08281">
    <property type="entry name" value="Sigma70_r4_2"/>
    <property type="match status" value="1"/>
</dbReference>
<keyword evidence="5" id="KW-0804">Transcription</keyword>
<dbReference type="InterPro" id="IPR039425">
    <property type="entry name" value="RNA_pol_sigma-70-like"/>
</dbReference>
<keyword evidence="4" id="KW-0238">DNA-binding</keyword>
<dbReference type="AlphaFoldDB" id="I0KF12"/>
<dbReference type="InterPro" id="IPR013325">
    <property type="entry name" value="RNA_pol_sigma_r2"/>
</dbReference>
<feature type="domain" description="RNA polymerase sigma-70 region 2" evidence="6">
    <location>
        <begin position="24"/>
        <end position="86"/>
    </location>
</feature>
<evidence type="ECO:0000313" key="8">
    <source>
        <dbReference type="EMBL" id="CCH02715.1"/>
    </source>
</evidence>
<dbReference type="PANTHER" id="PTHR43133:SF8">
    <property type="entry name" value="RNA POLYMERASE SIGMA FACTOR HI_1459-RELATED"/>
    <property type="match status" value="1"/>
</dbReference>
<evidence type="ECO:0000256" key="3">
    <source>
        <dbReference type="ARBA" id="ARBA00023082"/>
    </source>
</evidence>
<dbReference type="Gene3D" id="1.10.1740.10">
    <property type="match status" value="1"/>
</dbReference>
<dbReference type="GO" id="GO:0003677">
    <property type="term" value="F:DNA binding"/>
    <property type="evidence" value="ECO:0007669"/>
    <property type="project" value="UniProtKB-KW"/>
</dbReference>
<dbReference type="EMBL" id="HE796683">
    <property type="protein sequence ID" value="CCH02715.1"/>
    <property type="molecule type" value="Genomic_DNA"/>
</dbReference>
<dbReference type="HOGENOM" id="CLU_047691_4_4_10"/>
<keyword evidence="9" id="KW-1185">Reference proteome</keyword>
<sequence length="182" mass="21065">MVCSVVFASEMDLQAFKQRILPVQNRLFRLATMFLRNREDAEDALQDVLLRLWSNRQQLDTYQSVEALAVQMTKNLCLDRLKAHDRQKGVDNADLGSVAADQLSPHRQAELTDSASQLRRLIDQLPDTQKLVLHLRDVEEYSFEEIEQVTGLSINTIRVTLSRARQRLRDGYVKLNDYEANY</sequence>
<dbReference type="SUPFAM" id="SSF88659">
    <property type="entry name" value="Sigma3 and sigma4 domains of RNA polymerase sigma factors"/>
    <property type="match status" value="1"/>
</dbReference>
<keyword evidence="2" id="KW-0805">Transcription regulation</keyword>